<proteinExistence type="predicted"/>
<evidence type="ECO:0008006" key="3">
    <source>
        <dbReference type="Google" id="ProtNLM"/>
    </source>
</evidence>
<evidence type="ECO:0000313" key="1">
    <source>
        <dbReference type="EMBL" id="KAA6374226.1"/>
    </source>
</evidence>
<sequence length="495" mass="54735">ILPSQLAINVGVGIFQVINNYIGGRDIKIIGKSIAESQLQSINSIISPAFTVIGGNLNVQQFTIKQASSQQQYGGLIVIRGDGLIQIDYVMFQQLDQWIDQRSSVIYSTAGDVSVSNSQFEQCVYKNDVQMKMKSASIHTKDKSGIITITNTSYSIITTVGSDSPITQLMRTTNPLLYKDAVDFDGGAIFIEEAEQLTITLSNITNNQGWRTGGINIRKLAVPKIIINGCLFDRNVAKQNLVITDIFSKMQIGNDIILDHKYLRDDIATGITNTQSTSKPPLVGSYNQQYQYGVFDYLITTQAAAEYIYVSIQGDDTNGDGTEELPYRTVQNSTRVAQISLFDGTYEEREIQIGGRFVSIFGSSTGESEVIGNTTQVQRPENCIITNTKDTVDQLILILNGSLQLRSIKIILSNDQSEINFTTIELFGTAAVLSVSQCVFETKDKNIPILKQIIKAQIGAQVTFQSVAFEKIYEEDSAVFDLKVQLHDICMIIIR</sequence>
<dbReference type="Gene3D" id="3.30.1910.20">
    <property type="entry name" value="asparaginyl-tRNA synthetase, N-terminal domain"/>
    <property type="match status" value="1"/>
</dbReference>
<dbReference type="AlphaFoldDB" id="A0A5J4UUB1"/>
<protein>
    <recommendedName>
        <fullName evidence="3">Right handed beta helix domain-containing protein</fullName>
    </recommendedName>
</protein>
<reference evidence="1 2" key="1">
    <citation type="submission" date="2019-03" db="EMBL/GenBank/DDBJ databases">
        <title>Single cell metagenomics reveals metabolic interactions within the superorganism composed of flagellate Streblomastix strix and complex community of Bacteroidetes bacteria on its surface.</title>
        <authorList>
            <person name="Treitli S.C."/>
            <person name="Kolisko M."/>
            <person name="Husnik F."/>
            <person name="Keeling P."/>
            <person name="Hampl V."/>
        </authorList>
    </citation>
    <scope>NUCLEOTIDE SEQUENCE [LARGE SCALE GENOMIC DNA]</scope>
    <source>
        <strain evidence="1">ST1C</strain>
    </source>
</reference>
<dbReference type="Proteomes" id="UP000324800">
    <property type="component" value="Unassembled WGS sequence"/>
</dbReference>
<dbReference type="EMBL" id="SNRW01012136">
    <property type="protein sequence ID" value="KAA6374226.1"/>
    <property type="molecule type" value="Genomic_DNA"/>
</dbReference>
<organism evidence="1 2">
    <name type="scientific">Streblomastix strix</name>
    <dbReference type="NCBI Taxonomy" id="222440"/>
    <lineage>
        <taxon>Eukaryota</taxon>
        <taxon>Metamonada</taxon>
        <taxon>Preaxostyla</taxon>
        <taxon>Oxymonadida</taxon>
        <taxon>Streblomastigidae</taxon>
        <taxon>Streblomastix</taxon>
    </lineage>
</organism>
<accession>A0A5J4UUB1</accession>
<comment type="caution">
    <text evidence="1">The sequence shown here is derived from an EMBL/GenBank/DDBJ whole genome shotgun (WGS) entry which is preliminary data.</text>
</comment>
<feature type="non-terminal residue" evidence="1">
    <location>
        <position position="1"/>
    </location>
</feature>
<name>A0A5J4UUB1_9EUKA</name>
<evidence type="ECO:0000313" key="2">
    <source>
        <dbReference type="Proteomes" id="UP000324800"/>
    </source>
</evidence>
<gene>
    <name evidence="1" type="ORF">EZS28_030247</name>
</gene>